<evidence type="ECO:0000313" key="2">
    <source>
        <dbReference type="EMBL" id="KAG2528323.1"/>
    </source>
</evidence>
<dbReference type="Proteomes" id="UP000792063">
    <property type="component" value="Unassembled WGS sequence"/>
</dbReference>
<comment type="caution">
    <text evidence="5">The sequence shown here is derived from an EMBL/GenBank/DDBJ whole genome shotgun (WGS) entry which is preliminary data.</text>
</comment>
<evidence type="ECO:0000313" key="4">
    <source>
        <dbReference type="EMBL" id="RLN02054.1"/>
    </source>
</evidence>
<evidence type="ECO:0000313" key="5">
    <source>
        <dbReference type="EMBL" id="RLN82611.1"/>
    </source>
</evidence>
<dbReference type="Proteomes" id="UP000285883">
    <property type="component" value="Unassembled WGS sequence"/>
</dbReference>
<evidence type="ECO:0008006" key="8">
    <source>
        <dbReference type="Google" id="ProtNLM"/>
    </source>
</evidence>
<evidence type="ECO:0000313" key="3">
    <source>
        <dbReference type="EMBL" id="KAG2529515.1"/>
    </source>
</evidence>
<proteinExistence type="predicted"/>
<accession>A0A3R7HL40</accession>
<feature type="region of interest" description="Disordered" evidence="1">
    <location>
        <begin position="1"/>
        <end position="25"/>
    </location>
</feature>
<dbReference type="AlphaFoldDB" id="A0A3R7HL40"/>
<evidence type="ECO:0000313" key="7">
    <source>
        <dbReference type="Proteomes" id="UP000285883"/>
    </source>
</evidence>
<dbReference type="Proteomes" id="UP000785171">
    <property type="component" value="Unassembled WGS sequence"/>
</dbReference>
<evidence type="ECO:0000256" key="1">
    <source>
        <dbReference type="SAM" id="MobiDB-lite"/>
    </source>
</evidence>
<keyword evidence="6" id="KW-1185">Reference proteome</keyword>
<reference evidence="2" key="3">
    <citation type="submission" date="2020-06" db="EMBL/GenBank/DDBJ databases">
        <authorList>
            <person name="Studholme D.J."/>
        </authorList>
    </citation>
    <scope>NUCLEOTIDE SEQUENCE</scope>
    <source>
        <strain evidence="2">NZFS 2646</strain>
        <strain evidence="3">NZFS 3630</strain>
    </source>
</reference>
<dbReference type="EMBL" id="MAYM02002262">
    <property type="protein sequence ID" value="RLN02054.1"/>
    <property type="molecule type" value="Genomic_DNA"/>
</dbReference>
<evidence type="ECO:0000313" key="6">
    <source>
        <dbReference type="Proteomes" id="UP000285624"/>
    </source>
</evidence>
<dbReference type="EMBL" id="JPWU03000044">
    <property type="protein sequence ID" value="KAG2529515.1"/>
    <property type="molecule type" value="Genomic_DNA"/>
</dbReference>
<dbReference type="EMBL" id="JPWV03000043">
    <property type="protein sequence ID" value="KAG2528323.1"/>
    <property type="molecule type" value="Genomic_DNA"/>
</dbReference>
<reference evidence="6 7" key="2">
    <citation type="submission" date="2018-07" db="EMBL/GenBank/DDBJ databases">
        <title>Genome sequencing of oomycete isolates from Chile give support for New Zealand origin for Phytophthora kernoviae and make available the first Nothophytophthora sp. genome.</title>
        <authorList>
            <person name="Studholme D.J."/>
            <person name="Sanfuentes E."/>
            <person name="Panda P."/>
            <person name="Hill R."/>
            <person name="Sambles C."/>
            <person name="Grant M."/>
            <person name="Williams N.M."/>
            <person name="Mcdougal R.L."/>
        </authorList>
    </citation>
    <scope>NUCLEOTIDE SEQUENCE [LARGE SCALE GENOMIC DNA]</scope>
    <source>
        <strain evidence="4">Chile2</strain>
        <strain evidence="5">Chile4</strain>
    </source>
</reference>
<reference evidence="2" key="1">
    <citation type="journal article" date="2015" name="Genom Data">
        <title>Genome sequences of six Phytophthora species associated with forests in New Zealand.</title>
        <authorList>
            <person name="Studholme D.J."/>
            <person name="McDougal R.L."/>
            <person name="Sambles C."/>
            <person name="Hansen E."/>
            <person name="Hardy G."/>
            <person name="Grant M."/>
            <person name="Ganley R.J."/>
            <person name="Williams N.M."/>
        </authorList>
    </citation>
    <scope>NUCLEOTIDE SEQUENCE</scope>
    <source>
        <strain evidence="2">NZFS 2646</strain>
        <strain evidence="3">NZFS 3630</strain>
    </source>
</reference>
<protein>
    <recommendedName>
        <fullName evidence="8">Ubiquitin-like domain-containing protein</fullName>
    </recommendedName>
</protein>
<sequence length="178" mass="19779">MPPKKKSAKSKGKSKPSASSGGDTGVEEASVSLLVPWTCKTEVVKNADGHFAMMLVTIEQIPDSAPPMIIEADPVHYVTLDMRLLNWSYLNFKFRTKTSTRLFAVKQQIQKQHGPISDLKICKGHFSEANELLQDMNTLAEFGIEGAPEGEPEVVCLVHYDFKPEQHDNPLLLATERN</sequence>
<feature type="compositionally biased region" description="Basic residues" evidence="1">
    <location>
        <begin position="1"/>
        <end position="14"/>
    </location>
</feature>
<organism evidence="5 6">
    <name type="scientific">Phytophthora kernoviae</name>
    <dbReference type="NCBI Taxonomy" id="325452"/>
    <lineage>
        <taxon>Eukaryota</taxon>
        <taxon>Sar</taxon>
        <taxon>Stramenopiles</taxon>
        <taxon>Oomycota</taxon>
        <taxon>Peronosporomycetes</taxon>
        <taxon>Peronosporales</taxon>
        <taxon>Peronosporaceae</taxon>
        <taxon>Phytophthora</taxon>
    </lineage>
</organism>
<dbReference type="Proteomes" id="UP000285624">
    <property type="component" value="Unassembled WGS sequence"/>
</dbReference>
<name>A0A3R7HL40_9STRA</name>
<gene>
    <name evidence="4" type="ORF">BBI17_003542</name>
    <name evidence="5" type="ORF">BBO99_00002768</name>
    <name evidence="2" type="ORF">JM16_001306</name>
    <name evidence="3" type="ORF">JM18_002745</name>
</gene>
<dbReference type="EMBL" id="MBDN02000049">
    <property type="protein sequence ID" value="RLN82611.1"/>
    <property type="molecule type" value="Genomic_DNA"/>
</dbReference>